<gene>
    <name evidence="4" type="ORF">DFJ67_4118</name>
</gene>
<proteinExistence type="predicted"/>
<dbReference type="PANTHER" id="PTHR43877">
    <property type="entry name" value="AMINOALKYLPHOSPHONATE N-ACETYLTRANSFERASE-RELATED-RELATED"/>
    <property type="match status" value="1"/>
</dbReference>
<dbReference type="AlphaFoldDB" id="A0A3D9ZL58"/>
<dbReference type="Pfam" id="PF00583">
    <property type="entry name" value="Acetyltransf_1"/>
    <property type="match status" value="1"/>
</dbReference>
<evidence type="ECO:0000313" key="5">
    <source>
        <dbReference type="Proteomes" id="UP000256913"/>
    </source>
</evidence>
<reference evidence="4 5" key="1">
    <citation type="submission" date="2018-08" db="EMBL/GenBank/DDBJ databases">
        <title>Sequencing the genomes of 1000 actinobacteria strains.</title>
        <authorList>
            <person name="Klenk H.-P."/>
        </authorList>
    </citation>
    <scope>NUCLEOTIDE SEQUENCE [LARGE SCALE GENOMIC DNA]</scope>
    <source>
        <strain evidence="4 5">DSM 44099</strain>
    </source>
</reference>
<dbReference type="InterPro" id="IPR050832">
    <property type="entry name" value="Bact_Acetyltransf"/>
</dbReference>
<dbReference type="Proteomes" id="UP000256913">
    <property type="component" value="Unassembled WGS sequence"/>
</dbReference>
<dbReference type="InterPro" id="IPR016181">
    <property type="entry name" value="Acyl_CoA_acyltransferase"/>
</dbReference>
<organism evidence="4 5">
    <name type="scientific">Asanoa ferruginea</name>
    <dbReference type="NCBI Taxonomy" id="53367"/>
    <lineage>
        <taxon>Bacteria</taxon>
        <taxon>Bacillati</taxon>
        <taxon>Actinomycetota</taxon>
        <taxon>Actinomycetes</taxon>
        <taxon>Micromonosporales</taxon>
        <taxon>Micromonosporaceae</taxon>
        <taxon>Asanoa</taxon>
    </lineage>
</organism>
<dbReference type="GO" id="GO:0016747">
    <property type="term" value="F:acyltransferase activity, transferring groups other than amino-acyl groups"/>
    <property type="evidence" value="ECO:0007669"/>
    <property type="project" value="InterPro"/>
</dbReference>
<dbReference type="InterPro" id="IPR000182">
    <property type="entry name" value="GNAT_dom"/>
</dbReference>
<evidence type="ECO:0000256" key="1">
    <source>
        <dbReference type="ARBA" id="ARBA00022679"/>
    </source>
</evidence>
<dbReference type="PROSITE" id="PS51186">
    <property type="entry name" value="GNAT"/>
    <property type="match status" value="1"/>
</dbReference>
<accession>A0A3D9ZL58</accession>
<dbReference type="CDD" id="cd04301">
    <property type="entry name" value="NAT_SF"/>
    <property type="match status" value="1"/>
</dbReference>
<name>A0A3D9ZL58_9ACTN</name>
<evidence type="ECO:0000256" key="2">
    <source>
        <dbReference type="ARBA" id="ARBA00023315"/>
    </source>
</evidence>
<keyword evidence="5" id="KW-1185">Reference proteome</keyword>
<dbReference type="OrthoDB" id="4322031at2"/>
<feature type="domain" description="N-acetyltransferase" evidence="3">
    <location>
        <begin position="1"/>
        <end position="155"/>
    </location>
</feature>
<keyword evidence="1 4" id="KW-0808">Transferase</keyword>
<evidence type="ECO:0000313" key="4">
    <source>
        <dbReference type="EMBL" id="REF98108.1"/>
    </source>
</evidence>
<dbReference type="SUPFAM" id="SSF55729">
    <property type="entry name" value="Acyl-CoA N-acyltransferases (Nat)"/>
    <property type="match status" value="1"/>
</dbReference>
<dbReference type="Gene3D" id="3.40.630.30">
    <property type="match status" value="1"/>
</dbReference>
<dbReference type="EMBL" id="QUMQ01000001">
    <property type="protein sequence ID" value="REF98108.1"/>
    <property type="molecule type" value="Genomic_DNA"/>
</dbReference>
<keyword evidence="2 4" id="KW-0012">Acyltransferase</keyword>
<comment type="caution">
    <text evidence="4">The sequence shown here is derived from an EMBL/GenBank/DDBJ whole genome shotgun (WGS) entry which is preliminary data.</text>
</comment>
<dbReference type="RefSeq" id="WP_116069448.1">
    <property type="nucleotide sequence ID" value="NZ_BONB01000025.1"/>
</dbReference>
<sequence length="249" mass="26579">MEIRKAGPADVAAIVAIGHETWPATYGFAGPDYIAHGLATWWTAEAITRSLETTTVLVAADGDELLGVGNIDLRADVPVVWKLYVRPGAQGSGAGSALLAALVDEAPGRPVRLSYLAGNDRAARFYARHGFAEHHEEPADRPGWPAQVWLERPPSGLLLVAVVEMAAGHVAAGQRYEDAVLALLGRHDGVLERRTRSADGATEVHLIRFGSRAGYESFMVDPDRLAHRASIGEAAPTTRVIEVVDLPTA</sequence>
<evidence type="ECO:0000259" key="3">
    <source>
        <dbReference type="PROSITE" id="PS51186"/>
    </source>
</evidence>
<protein>
    <submittedName>
        <fullName evidence="4">L-amino acid N-acyltransferase YncA</fullName>
    </submittedName>
</protein>